<dbReference type="InterPro" id="IPR027417">
    <property type="entry name" value="P-loop_NTPase"/>
</dbReference>
<proteinExistence type="predicted"/>
<keyword evidence="3" id="KW-0347">Helicase</keyword>
<dbReference type="GO" id="GO:0004386">
    <property type="term" value="F:helicase activity"/>
    <property type="evidence" value="ECO:0007669"/>
    <property type="project" value="UniProtKB-KW"/>
</dbReference>
<sequence length="883" mass="101619">MRSLIVNPHNLNHLPSQITTITPTQPVARCLKVPYKSLDKLAIKTINNHEITIAPVLTMDRTWRRIVAENINSNDPDGIAKMLIPSRQKLLKSGVDLNLLTHHNSRRIRDLAQVTNRYKQKLQKQGYIDQDQLFWEAINYQTQAPTPAQTLLIYGYFQPQLDQVKFINLVAGEGSIWVLPTGTEEIFAKNREAIAYLEREGWQVNCQENDHNFSLGEKLQKCFLGKGELPHNVQCHIYPNLEAEIRGVLSQVKQLIINGVSASKIVLVTQDEKTYAPLLLDIAWEYQLPLRLFYKIPLRNIRLGSWIALLIEVIENNFPFESTAKLLHHPLARYLTYQQWLEARQKRPNNLAEWEELGLNLSLLKFPQSDTRPNLVDRIKQVLKFFDIRKNSSQWSREIVAFNQLETAWLELSKLDGDRLNRQEFFQDILEIITKLKVPMQPGKGGIEVHTPLSLQGASYPHVFLIGFQEGILPAAIENDPVLDFYESRRLSQFNITLETAIDIAQRNELCFYELLRIPTKSLTFSCAEQHHKKPLLPSPYSTRLGIEKTPPPLLNLASIEEARRYYLQQPDQLSDDVLVNDIIKNWQVEQRRESGESPDEYDGVIGIGVDYQNRMFSASQLTALGQCPFKWFSTYLLCLKEPSEAESEITGSLRGRLYHRCLEILLADIKNQTDLRRLDRKDINQALSQAEAALKAEENVDFDKFMGWEARRLEGLNMLELNLQAEDFLQSNAEIISRENYFDAEWYGLKVIARVDRIDRTPTGLLVLDYKTTSSLPLGIKDDSGKAKINIQMPLYQQAIAQNFNEVPEVDVKLYSLNKQRYLKAKVTDSGILEAFAEEVKQRLQQGNYPVAPDQKQQVCQYCEFDSVCRKGNRLSRQKSSK</sequence>
<evidence type="ECO:0000256" key="1">
    <source>
        <dbReference type="ARBA" id="ARBA00022722"/>
    </source>
</evidence>
<keyword evidence="3" id="KW-0067">ATP-binding</keyword>
<keyword evidence="3" id="KW-0547">Nucleotide-binding</keyword>
<gene>
    <name evidence="7" type="ORF">ARTHRO_40320</name>
</gene>
<dbReference type="InterPro" id="IPR011604">
    <property type="entry name" value="PDDEXK-like_dom_sf"/>
</dbReference>
<evidence type="ECO:0000256" key="4">
    <source>
        <dbReference type="ARBA" id="ARBA00022839"/>
    </source>
</evidence>
<evidence type="ECO:0000313" key="8">
    <source>
        <dbReference type="Proteomes" id="UP000032946"/>
    </source>
</evidence>
<dbReference type="RefSeq" id="WP_008048832.1">
    <property type="nucleotide sequence ID" value="NZ_FO818640.1"/>
</dbReference>
<keyword evidence="1" id="KW-0540">Nuclease</keyword>
<dbReference type="Pfam" id="PF12705">
    <property type="entry name" value="PDDEXK_1"/>
    <property type="match status" value="1"/>
</dbReference>
<dbReference type="Gene3D" id="3.90.320.10">
    <property type="match status" value="1"/>
</dbReference>
<keyword evidence="2" id="KW-0227">DNA damage</keyword>
<dbReference type="InterPro" id="IPR038726">
    <property type="entry name" value="PDDEXK_AddAB-type"/>
</dbReference>
<evidence type="ECO:0000256" key="3">
    <source>
        <dbReference type="ARBA" id="ARBA00022806"/>
    </source>
</evidence>
<evidence type="ECO:0000256" key="5">
    <source>
        <dbReference type="ARBA" id="ARBA00023204"/>
    </source>
</evidence>
<dbReference type="AlphaFoldDB" id="A0A9P1KI48"/>
<dbReference type="Gene3D" id="3.40.50.300">
    <property type="entry name" value="P-loop containing nucleotide triphosphate hydrolases"/>
    <property type="match status" value="1"/>
</dbReference>
<dbReference type="Proteomes" id="UP000032946">
    <property type="component" value="Chromosome"/>
</dbReference>
<protein>
    <recommendedName>
        <fullName evidence="6">PD-(D/E)XK endonuclease-like domain-containing protein</fullName>
    </recommendedName>
</protein>
<keyword evidence="5" id="KW-0234">DNA repair</keyword>
<keyword evidence="8" id="KW-1185">Reference proteome</keyword>
<name>A0A9P1KI48_9CYAN</name>
<evidence type="ECO:0000256" key="2">
    <source>
        <dbReference type="ARBA" id="ARBA00022763"/>
    </source>
</evidence>
<keyword evidence="4" id="KW-0378">Hydrolase</keyword>
<dbReference type="GO" id="GO:0004527">
    <property type="term" value="F:exonuclease activity"/>
    <property type="evidence" value="ECO:0007669"/>
    <property type="project" value="UniProtKB-KW"/>
</dbReference>
<accession>A0A9P1KI48</accession>
<evidence type="ECO:0000259" key="6">
    <source>
        <dbReference type="Pfam" id="PF12705"/>
    </source>
</evidence>
<organism evidence="7 8">
    <name type="scientific">Limnospira indica PCC 8005</name>
    <dbReference type="NCBI Taxonomy" id="376219"/>
    <lineage>
        <taxon>Bacteria</taxon>
        <taxon>Bacillati</taxon>
        <taxon>Cyanobacteriota</taxon>
        <taxon>Cyanophyceae</taxon>
        <taxon>Oscillatoriophycideae</taxon>
        <taxon>Oscillatoriales</taxon>
        <taxon>Sirenicapillariaceae</taxon>
        <taxon>Limnospira</taxon>
    </lineage>
</organism>
<feature type="domain" description="PD-(D/E)XK endonuclease-like" evidence="6">
    <location>
        <begin position="617"/>
        <end position="871"/>
    </location>
</feature>
<reference evidence="7 8" key="1">
    <citation type="submission" date="2014-02" db="EMBL/GenBank/DDBJ databases">
        <authorList>
            <person name="Genoscope - CEA"/>
        </authorList>
    </citation>
    <scope>NUCLEOTIDE SEQUENCE [LARGE SCALE GENOMIC DNA]</scope>
    <source>
        <strain evidence="7 8">PCC 8005</strain>
    </source>
</reference>
<keyword evidence="4" id="KW-0269">Exonuclease</keyword>
<dbReference type="EMBL" id="FO818640">
    <property type="protein sequence ID" value="CDM95914.1"/>
    <property type="molecule type" value="Genomic_DNA"/>
</dbReference>
<dbReference type="SUPFAM" id="SSF52540">
    <property type="entry name" value="P-loop containing nucleoside triphosphate hydrolases"/>
    <property type="match status" value="1"/>
</dbReference>
<dbReference type="GO" id="GO:0006281">
    <property type="term" value="P:DNA repair"/>
    <property type="evidence" value="ECO:0007669"/>
    <property type="project" value="UniProtKB-KW"/>
</dbReference>
<evidence type="ECO:0000313" key="7">
    <source>
        <dbReference type="EMBL" id="CDM95914.1"/>
    </source>
</evidence>